<evidence type="ECO:0000313" key="7">
    <source>
        <dbReference type="EMBL" id="KIM44267.1"/>
    </source>
</evidence>
<dbReference type="InterPro" id="IPR001338">
    <property type="entry name" value="Class_I_Hydrophobin"/>
</dbReference>
<evidence type="ECO:0000256" key="2">
    <source>
        <dbReference type="ARBA" id="ARBA00010446"/>
    </source>
</evidence>
<reference evidence="7 8" key="1">
    <citation type="submission" date="2014-04" db="EMBL/GenBank/DDBJ databases">
        <authorList>
            <consortium name="DOE Joint Genome Institute"/>
            <person name="Kuo A."/>
            <person name="Gay G."/>
            <person name="Dore J."/>
            <person name="Kohler A."/>
            <person name="Nagy L.G."/>
            <person name="Floudas D."/>
            <person name="Copeland A."/>
            <person name="Barry K.W."/>
            <person name="Cichocki N."/>
            <person name="Veneault-Fourrey C."/>
            <person name="LaButti K."/>
            <person name="Lindquist E.A."/>
            <person name="Lipzen A."/>
            <person name="Lundell T."/>
            <person name="Morin E."/>
            <person name="Murat C."/>
            <person name="Sun H."/>
            <person name="Tunlid A."/>
            <person name="Henrissat B."/>
            <person name="Grigoriev I.V."/>
            <person name="Hibbett D.S."/>
            <person name="Martin F."/>
            <person name="Nordberg H.P."/>
            <person name="Cantor M.N."/>
            <person name="Hua S.X."/>
        </authorList>
    </citation>
    <scope>NUCLEOTIDE SEQUENCE [LARGE SCALE GENOMIC DNA]</scope>
    <source>
        <strain evidence="8">h7</strain>
    </source>
</reference>
<keyword evidence="8" id="KW-1185">Reference proteome</keyword>
<comment type="subcellular location">
    <subcellularLocation>
        <location evidence="1 6">Secreted</location>
        <location evidence="1 6">Cell wall</location>
    </subcellularLocation>
</comment>
<keyword evidence="6" id="KW-0732">Signal</keyword>
<dbReference type="GO" id="GO:0009277">
    <property type="term" value="C:fungal-type cell wall"/>
    <property type="evidence" value="ECO:0007669"/>
    <property type="project" value="InterPro"/>
</dbReference>
<comment type="similarity">
    <text evidence="2 6">Belongs to the fungal hydrophobin family.</text>
</comment>
<proteinExistence type="inferred from homology"/>
<dbReference type="STRING" id="686832.A0A0C2YTE0"/>
<dbReference type="HOGENOM" id="CLU_105134_2_0_1"/>
<evidence type="ECO:0000256" key="5">
    <source>
        <dbReference type="ARBA" id="ARBA00023157"/>
    </source>
</evidence>
<protein>
    <recommendedName>
        <fullName evidence="6">Hydrophobin</fullName>
    </recommendedName>
</protein>
<keyword evidence="5 6" id="KW-1015">Disulfide bond</keyword>
<feature type="chain" id="PRO_5013984667" description="Hydrophobin" evidence="6">
    <location>
        <begin position="21"/>
        <end position="120"/>
    </location>
</feature>
<reference evidence="8" key="2">
    <citation type="submission" date="2015-01" db="EMBL/GenBank/DDBJ databases">
        <title>Evolutionary Origins and Diversification of the Mycorrhizal Mutualists.</title>
        <authorList>
            <consortium name="DOE Joint Genome Institute"/>
            <consortium name="Mycorrhizal Genomics Consortium"/>
            <person name="Kohler A."/>
            <person name="Kuo A."/>
            <person name="Nagy L.G."/>
            <person name="Floudas D."/>
            <person name="Copeland A."/>
            <person name="Barry K.W."/>
            <person name="Cichocki N."/>
            <person name="Veneault-Fourrey C."/>
            <person name="LaButti K."/>
            <person name="Lindquist E.A."/>
            <person name="Lipzen A."/>
            <person name="Lundell T."/>
            <person name="Morin E."/>
            <person name="Murat C."/>
            <person name="Riley R."/>
            <person name="Ohm R."/>
            <person name="Sun H."/>
            <person name="Tunlid A."/>
            <person name="Henrissat B."/>
            <person name="Grigoriev I.V."/>
            <person name="Hibbett D.S."/>
            <person name="Martin F."/>
        </authorList>
    </citation>
    <scope>NUCLEOTIDE SEQUENCE [LARGE SCALE GENOMIC DNA]</scope>
    <source>
        <strain evidence="8">h7</strain>
    </source>
</reference>
<name>A0A0C2YTE0_HEBCY</name>
<dbReference type="CDD" id="cd23507">
    <property type="entry name" value="hydrophobin_I"/>
    <property type="match status" value="1"/>
</dbReference>
<dbReference type="SMART" id="SM00075">
    <property type="entry name" value="HYDRO"/>
    <property type="match status" value="1"/>
</dbReference>
<evidence type="ECO:0000256" key="3">
    <source>
        <dbReference type="ARBA" id="ARBA00022512"/>
    </source>
</evidence>
<sequence>MFSRFIAFVLLVNLTIFATATTTIAGSPISPAPIPASRCNTGNMHCCDALERSDGSVAGTILGLLGVVIQGVGVLVGLHCTPLDILGIGQNSCHAQPVCCENNYFEGLIVIACTPISISL</sequence>
<evidence type="ECO:0000256" key="1">
    <source>
        <dbReference type="ARBA" id="ARBA00004191"/>
    </source>
</evidence>
<evidence type="ECO:0000256" key="6">
    <source>
        <dbReference type="RuleBase" id="RU365009"/>
    </source>
</evidence>
<gene>
    <name evidence="7" type="ORF">M413DRAFT_25697</name>
</gene>
<keyword evidence="4 6" id="KW-0964">Secreted</keyword>
<organism evidence="7 8">
    <name type="scientific">Hebeloma cylindrosporum</name>
    <dbReference type="NCBI Taxonomy" id="76867"/>
    <lineage>
        <taxon>Eukaryota</taxon>
        <taxon>Fungi</taxon>
        <taxon>Dikarya</taxon>
        <taxon>Basidiomycota</taxon>
        <taxon>Agaricomycotina</taxon>
        <taxon>Agaricomycetes</taxon>
        <taxon>Agaricomycetidae</taxon>
        <taxon>Agaricales</taxon>
        <taxon>Agaricineae</taxon>
        <taxon>Hymenogastraceae</taxon>
        <taxon>Hebeloma</taxon>
    </lineage>
</organism>
<dbReference type="EMBL" id="KN831774">
    <property type="protein sequence ID" value="KIM44267.1"/>
    <property type="molecule type" value="Genomic_DNA"/>
</dbReference>
<evidence type="ECO:0000313" key="8">
    <source>
        <dbReference type="Proteomes" id="UP000053424"/>
    </source>
</evidence>
<dbReference type="Proteomes" id="UP000053424">
    <property type="component" value="Unassembled WGS sequence"/>
</dbReference>
<accession>A0A0C2YTE0</accession>
<dbReference type="AlphaFoldDB" id="A0A0C2YTE0"/>
<dbReference type="OrthoDB" id="4225815at2759"/>
<feature type="signal peptide" evidence="6">
    <location>
        <begin position="1"/>
        <end position="20"/>
    </location>
</feature>
<keyword evidence="3 6" id="KW-0134">Cell wall</keyword>
<dbReference type="Pfam" id="PF01185">
    <property type="entry name" value="Hydrophobin"/>
    <property type="match status" value="1"/>
</dbReference>
<dbReference type="GO" id="GO:0005199">
    <property type="term" value="F:structural constituent of cell wall"/>
    <property type="evidence" value="ECO:0007669"/>
    <property type="project" value="InterPro"/>
</dbReference>
<evidence type="ECO:0000256" key="4">
    <source>
        <dbReference type="ARBA" id="ARBA00022525"/>
    </source>
</evidence>